<protein>
    <submittedName>
        <fullName evidence="1">Uncharacterized protein</fullName>
    </submittedName>
</protein>
<evidence type="ECO:0000313" key="1">
    <source>
        <dbReference type="EMBL" id="KAK4290206.1"/>
    </source>
</evidence>
<comment type="caution">
    <text evidence="1">The sequence shown here is derived from an EMBL/GenBank/DDBJ whole genome shotgun (WGS) entry which is preliminary data.</text>
</comment>
<name>A0AAE1NKA2_9EUCA</name>
<accession>A0AAE1NKA2</accession>
<dbReference type="AlphaFoldDB" id="A0AAE1NKA2"/>
<sequence>MESDEGVESPGGMEGRDGGLARVGRVTVVVLCCGCPREDQLCRGWVKCGWKDAKEGDFSWYIMCGGSVRVVGEVWVEGCEGRGLFVGLFG</sequence>
<organism evidence="1 2">
    <name type="scientific">Petrolisthes manimaculis</name>
    <dbReference type="NCBI Taxonomy" id="1843537"/>
    <lineage>
        <taxon>Eukaryota</taxon>
        <taxon>Metazoa</taxon>
        <taxon>Ecdysozoa</taxon>
        <taxon>Arthropoda</taxon>
        <taxon>Crustacea</taxon>
        <taxon>Multicrustacea</taxon>
        <taxon>Malacostraca</taxon>
        <taxon>Eumalacostraca</taxon>
        <taxon>Eucarida</taxon>
        <taxon>Decapoda</taxon>
        <taxon>Pleocyemata</taxon>
        <taxon>Anomura</taxon>
        <taxon>Galatheoidea</taxon>
        <taxon>Porcellanidae</taxon>
        <taxon>Petrolisthes</taxon>
    </lineage>
</organism>
<evidence type="ECO:0000313" key="2">
    <source>
        <dbReference type="Proteomes" id="UP001292094"/>
    </source>
</evidence>
<gene>
    <name evidence="1" type="ORF">Pmani_036877</name>
</gene>
<reference evidence="1" key="1">
    <citation type="submission" date="2023-11" db="EMBL/GenBank/DDBJ databases">
        <title>Genome assemblies of two species of porcelain crab, Petrolisthes cinctipes and Petrolisthes manimaculis (Anomura: Porcellanidae).</title>
        <authorList>
            <person name="Angst P."/>
        </authorList>
    </citation>
    <scope>NUCLEOTIDE SEQUENCE</scope>
    <source>
        <strain evidence="1">PB745_02</strain>
        <tissue evidence="1">Gill</tissue>
    </source>
</reference>
<dbReference type="EMBL" id="JAWZYT010005571">
    <property type="protein sequence ID" value="KAK4290206.1"/>
    <property type="molecule type" value="Genomic_DNA"/>
</dbReference>
<dbReference type="Proteomes" id="UP001292094">
    <property type="component" value="Unassembled WGS sequence"/>
</dbReference>
<keyword evidence="2" id="KW-1185">Reference proteome</keyword>
<proteinExistence type="predicted"/>